<organism evidence="1 2">
    <name type="scientific">Hyalomma asiaticum</name>
    <name type="common">Tick</name>
    <dbReference type="NCBI Taxonomy" id="266040"/>
    <lineage>
        <taxon>Eukaryota</taxon>
        <taxon>Metazoa</taxon>
        <taxon>Ecdysozoa</taxon>
        <taxon>Arthropoda</taxon>
        <taxon>Chelicerata</taxon>
        <taxon>Arachnida</taxon>
        <taxon>Acari</taxon>
        <taxon>Parasitiformes</taxon>
        <taxon>Ixodida</taxon>
        <taxon>Ixodoidea</taxon>
        <taxon>Ixodidae</taxon>
        <taxon>Hyalomminae</taxon>
        <taxon>Hyalomma</taxon>
    </lineage>
</organism>
<dbReference type="Proteomes" id="UP000821845">
    <property type="component" value="Chromosome 8"/>
</dbReference>
<reference evidence="1" key="1">
    <citation type="submission" date="2020-05" db="EMBL/GenBank/DDBJ databases">
        <title>Large-scale comparative analyses of tick genomes elucidate their genetic diversity and vector capacities.</title>
        <authorList>
            <person name="Jia N."/>
            <person name="Wang J."/>
            <person name="Shi W."/>
            <person name="Du L."/>
            <person name="Sun Y."/>
            <person name="Zhan W."/>
            <person name="Jiang J."/>
            <person name="Wang Q."/>
            <person name="Zhang B."/>
            <person name="Ji P."/>
            <person name="Sakyi L.B."/>
            <person name="Cui X."/>
            <person name="Yuan T."/>
            <person name="Jiang B."/>
            <person name="Yang W."/>
            <person name="Lam T.T.-Y."/>
            <person name="Chang Q."/>
            <person name="Ding S."/>
            <person name="Wang X."/>
            <person name="Zhu J."/>
            <person name="Ruan X."/>
            <person name="Zhao L."/>
            <person name="Wei J."/>
            <person name="Que T."/>
            <person name="Du C."/>
            <person name="Cheng J."/>
            <person name="Dai P."/>
            <person name="Han X."/>
            <person name="Huang E."/>
            <person name="Gao Y."/>
            <person name="Liu J."/>
            <person name="Shao H."/>
            <person name="Ye R."/>
            <person name="Li L."/>
            <person name="Wei W."/>
            <person name="Wang X."/>
            <person name="Wang C."/>
            <person name="Yang T."/>
            <person name="Huo Q."/>
            <person name="Li W."/>
            <person name="Guo W."/>
            <person name="Chen H."/>
            <person name="Zhou L."/>
            <person name="Ni X."/>
            <person name="Tian J."/>
            <person name="Zhou Y."/>
            <person name="Sheng Y."/>
            <person name="Liu T."/>
            <person name="Pan Y."/>
            <person name="Xia L."/>
            <person name="Li J."/>
            <person name="Zhao F."/>
            <person name="Cao W."/>
        </authorList>
    </citation>
    <scope>NUCLEOTIDE SEQUENCE</scope>
    <source>
        <strain evidence="1">Hyas-2018</strain>
    </source>
</reference>
<dbReference type="EMBL" id="CM023488">
    <property type="protein sequence ID" value="KAH6924564.1"/>
    <property type="molecule type" value="Genomic_DNA"/>
</dbReference>
<comment type="caution">
    <text evidence="1">The sequence shown here is derived from an EMBL/GenBank/DDBJ whole genome shotgun (WGS) entry which is preliminary data.</text>
</comment>
<accession>A0ACB7RVL8</accession>
<proteinExistence type="predicted"/>
<name>A0ACB7RVL8_HYAAI</name>
<evidence type="ECO:0000313" key="1">
    <source>
        <dbReference type="EMBL" id="KAH6924564.1"/>
    </source>
</evidence>
<evidence type="ECO:0000313" key="2">
    <source>
        <dbReference type="Proteomes" id="UP000821845"/>
    </source>
</evidence>
<sequence length="271" mass="30813">MSKPKRSKERTYFVPFCTTGYRSNKQRLSLFTAPADEARIAEWDRRIKRADRRLTPTSVVCEKHFDESFIERAFTITVNGVVNKIPRDKPRLTPDAVPTIFPEYPQHLVPKLPTKRKTRNLCLHHVDIPAKRRRSAKSIASGAISAIKESCAEDNSSVPEECATPRGSETESVQNTEAQHPQCTNRHPFCDLNIPVTWLKVPSLPAGTVAYAYCESEANNFSTLFIEKTVYFEKPLPERQSVVATVYLRGREKSKRILTRSDEAKSSSKFQ</sequence>
<protein>
    <submittedName>
        <fullName evidence="1">Uncharacterized protein</fullName>
    </submittedName>
</protein>
<keyword evidence="2" id="KW-1185">Reference proteome</keyword>
<gene>
    <name evidence="1" type="ORF">HPB50_019556</name>
</gene>